<keyword evidence="2" id="KW-1185">Reference proteome</keyword>
<reference evidence="1 2" key="1">
    <citation type="submission" date="2013-10" db="EMBL/GenBank/DDBJ databases">
        <title>The Genome Sequence of Acinetobacter tjernbergiae CIP107465.</title>
        <authorList>
            <consortium name="The Broad Institute Genomics Platform"/>
            <consortium name="The Broad Institute Genome Sequencing Center for Infectious Disease"/>
            <person name="Cerqueira G."/>
            <person name="Feldgarden M."/>
            <person name="Courvalin P."/>
            <person name="Grillot-Courvalin C."/>
            <person name="Clermont D."/>
            <person name="Rocha E."/>
            <person name="Yoon E.-J."/>
            <person name="Nemec A."/>
            <person name="Young S.K."/>
            <person name="Zeng Q."/>
            <person name="Gargeya S."/>
            <person name="Fitzgerald M."/>
            <person name="Abouelleil A."/>
            <person name="Alvarado L."/>
            <person name="Berlin A.M."/>
            <person name="Chapman S.B."/>
            <person name="Gainer-Dewar J."/>
            <person name="Goldberg J."/>
            <person name="Gnerre S."/>
            <person name="Griggs A."/>
            <person name="Gujja S."/>
            <person name="Hansen M."/>
            <person name="Howarth C."/>
            <person name="Imamovic A."/>
            <person name="Ireland A."/>
            <person name="Larimer J."/>
            <person name="McCowan C."/>
            <person name="Murphy C."/>
            <person name="Pearson M."/>
            <person name="Poon T.W."/>
            <person name="Priest M."/>
            <person name="Roberts A."/>
            <person name="Saif S."/>
            <person name="Shea T."/>
            <person name="Sykes S."/>
            <person name="Wortman J."/>
            <person name="Nusbaum C."/>
            <person name="Birren B."/>
        </authorList>
    </citation>
    <scope>NUCLEOTIDE SEQUENCE [LARGE SCALE GENOMIC DNA]</scope>
    <source>
        <strain evidence="1 2">CIP 107465</strain>
    </source>
</reference>
<dbReference type="AlphaFoldDB" id="V2UXM8"/>
<evidence type="ECO:0000313" key="1">
    <source>
        <dbReference type="EMBL" id="ESK53356.1"/>
    </source>
</evidence>
<dbReference type="EMBL" id="AYEV01000053">
    <property type="protein sequence ID" value="ESK53356.1"/>
    <property type="molecule type" value="Genomic_DNA"/>
</dbReference>
<organism evidence="1 2">
    <name type="scientific">Acinetobacter tjernbergiae DSM 14971 = CIP 107465</name>
    <dbReference type="NCBI Taxonomy" id="1120928"/>
    <lineage>
        <taxon>Bacteria</taxon>
        <taxon>Pseudomonadati</taxon>
        <taxon>Pseudomonadota</taxon>
        <taxon>Gammaproteobacteria</taxon>
        <taxon>Moraxellales</taxon>
        <taxon>Moraxellaceae</taxon>
        <taxon>Acinetobacter</taxon>
    </lineage>
</organism>
<dbReference type="PATRIC" id="fig|1120928.5.peg.3458"/>
<evidence type="ECO:0000313" key="2">
    <source>
        <dbReference type="Proteomes" id="UP000017404"/>
    </source>
</evidence>
<dbReference type="Proteomes" id="UP000017404">
    <property type="component" value="Unassembled WGS sequence"/>
</dbReference>
<dbReference type="OrthoDB" id="9920589at2"/>
<proteinExistence type="predicted"/>
<protein>
    <submittedName>
        <fullName evidence="1">Uncharacterized protein</fullName>
    </submittedName>
</protein>
<gene>
    <name evidence="1" type="ORF">F990_03419</name>
</gene>
<accession>V2UXM8</accession>
<name>V2UXM8_9GAMM</name>
<sequence length="97" mass="11184">MNRVVEKISTLRFGDTSSTVVKKIGYQPDEYFISPNKSLVNSSNHLIMNYIFYRQPNRKNKLVMDELSLILIFSKDDKLISVIDNSILDHPKGIPIQ</sequence>
<dbReference type="RefSeq" id="WP_018680064.1">
    <property type="nucleotide sequence ID" value="NZ_AYEV01000053.1"/>
</dbReference>
<comment type="caution">
    <text evidence="1">The sequence shown here is derived from an EMBL/GenBank/DDBJ whole genome shotgun (WGS) entry which is preliminary data.</text>
</comment>